<feature type="domain" description="Inner membrane protein YqiJ N-terminal" evidence="3">
    <location>
        <begin position="9"/>
        <end position="115"/>
    </location>
</feature>
<dbReference type="InterPro" id="IPR048376">
    <property type="entry name" value="YqiJ_N"/>
</dbReference>
<organism evidence="4 5">
    <name type="scientific">Zoogloea dura</name>
    <dbReference type="NCBI Taxonomy" id="2728840"/>
    <lineage>
        <taxon>Bacteria</taxon>
        <taxon>Pseudomonadati</taxon>
        <taxon>Pseudomonadota</taxon>
        <taxon>Betaproteobacteria</taxon>
        <taxon>Rhodocyclales</taxon>
        <taxon>Zoogloeaceae</taxon>
        <taxon>Zoogloea</taxon>
    </lineage>
</organism>
<protein>
    <submittedName>
        <fullName evidence="4">YqiJ family protein</fullName>
    </submittedName>
</protein>
<evidence type="ECO:0000259" key="2">
    <source>
        <dbReference type="Pfam" id="PF07290"/>
    </source>
</evidence>
<evidence type="ECO:0000313" key="4">
    <source>
        <dbReference type="EMBL" id="NML26684.1"/>
    </source>
</evidence>
<dbReference type="EMBL" id="JABBGA010000009">
    <property type="protein sequence ID" value="NML26684.1"/>
    <property type="molecule type" value="Genomic_DNA"/>
</dbReference>
<dbReference type="AlphaFoldDB" id="A0A848G619"/>
<feature type="domain" description="Inner membrane protein YqiJ OB-fold" evidence="2">
    <location>
        <begin position="137"/>
        <end position="200"/>
    </location>
</feature>
<keyword evidence="1" id="KW-0472">Membrane</keyword>
<keyword evidence="1" id="KW-0812">Transmembrane</keyword>
<dbReference type="Pfam" id="PF21001">
    <property type="entry name" value="YqiJ_N"/>
    <property type="match status" value="1"/>
</dbReference>
<dbReference type="Pfam" id="PF07290">
    <property type="entry name" value="YqiJ_OB"/>
    <property type="match status" value="1"/>
</dbReference>
<evidence type="ECO:0000313" key="5">
    <source>
        <dbReference type="Proteomes" id="UP000580043"/>
    </source>
</evidence>
<gene>
    <name evidence="4" type="ORF">HHL15_13090</name>
</gene>
<dbReference type="RefSeq" id="WP_169146222.1">
    <property type="nucleotide sequence ID" value="NZ_JABBGA010000009.1"/>
</dbReference>
<reference evidence="4 5" key="1">
    <citation type="submission" date="2020-04" db="EMBL/GenBank/DDBJ databases">
        <title>Zoogloea sp. G-4-1-14 isolated from soil.</title>
        <authorList>
            <person name="Dahal R.H."/>
        </authorList>
    </citation>
    <scope>NUCLEOTIDE SEQUENCE [LARGE SCALE GENOMIC DNA]</scope>
    <source>
        <strain evidence="4 5">G-4-1-14</strain>
    </source>
</reference>
<keyword evidence="5" id="KW-1185">Reference proteome</keyword>
<proteinExistence type="predicted"/>
<dbReference type="InterPro" id="IPR010840">
    <property type="entry name" value="YqiJ_OB"/>
</dbReference>
<evidence type="ECO:0000256" key="1">
    <source>
        <dbReference type="SAM" id="Phobius"/>
    </source>
</evidence>
<accession>A0A848G619</accession>
<comment type="caution">
    <text evidence="4">The sequence shown here is derived from an EMBL/GenBank/DDBJ whole genome shotgun (WGS) entry which is preliminary data.</text>
</comment>
<keyword evidence="1" id="KW-1133">Transmembrane helix</keyword>
<name>A0A848G619_9RHOO</name>
<evidence type="ECO:0000259" key="3">
    <source>
        <dbReference type="Pfam" id="PF21001"/>
    </source>
</evidence>
<sequence length="209" mass="22171">MSLFTADQNLPFGIAFALIIGIGLLEGVGMLISLSPSNLLDDLIPDIDGDGGLDRVLGWLHLGKVPALVLLLLFLLGYALFGYGLQMVARGLFGGYLPAWLAGMLAVPSGLATVRGLGSLIAHIIPRDETSSVSEQTLIGRVGVIVGGTARRGLAAQARVRDSLGRSHYLMVEPDLDDEVLEENMQVLIVSKAGAFYRCIVNPHPALMP</sequence>
<dbReference type="Proteomes" id="UP000580043">
    <property type="component" value="Unassembled WGS sequence"/>
</dbReference>
<feature type="transmembrane region" description="Helical" evidence="1">
    <location>
        <begin position="12"/>
        <end position="34"/>
    </location>
</feature>
<feature type="transmembrane region" description="Helical" evidence="1">
    <location>
        <begin position="65"/>
        <end position="85"/>
    </location>
</feature>
<feature type="transmembrane region" description="Helical" evidence="1">
    <location>
        <begin position="97"/>
        <end position="117"/>
    </location>
</feature>